<sequence>MLRYAPGAGDCPAVALPCGLRADQTGLALFFFLRLGRQIRSRESTGISGTRPARGVPARRPA</sequence>
<feature type="compositionally biased region" description="Low complexity" evidence="1">
    <location>
        <begin position="51"/>
        <end position="62"/>
    </location>
</feature>
<organism evidence="2 3">
    <name type="scientific">Candidatus Accumulibacter cognatus</name>
    <dbReference type="NCBI Taxonomy" id="2954383"/>
    <lineage>
        <taxon>Bacteria</taxon>
        <taxon>Pseudomonadati</taxon>
        <taxon>Pseudomonadota</taxon>
        <taxon>Betaproteobacteria</taxon>
        <taxon>Candidatus Accumulibacter</taxon>
    </lineage>
</organism>
<evidence type="ECO:0000313" key="3">
    <source>
        <dbReference type="Proteomes" id="UP000509684"/>
    </source>
</evidence>
<reference evidence="2 3" key="1">
    <citation type="journal article" date="2019" name="Microbiome">
        <title>Annotated bacterial chromosomes from frame-shift-corrected long-read metagenomic data.</title>
        <authorList>
            <person name="Arumugam K."/>
            <person name="Bagci C."/>
            <person name="Bessarab I."/>
            <person name="Beier S."/>
            <person name="Buchfink B."/>
            <person name="Gorska A."/>
            <person name="Qiu G."/>
            <person name="Huson D.H."/>
            <person name="Williams R.B.H."/>
        </authorList>
    </citation>
    <scope>NUCLEOTIDE SEQUENCE [LARGE SCALE GENOMIC DNA]</scope>
    <source>
        <strain evidence="2">SSA1</strain>
    </source>
</reference>
<dbReference type="KEGG" id="acog:HWD57_17155"/>
<evidence type="ECO:0000256" key="1">
    <source>
        <dbReference type="SAM" id="MobiDB-lite"/>
    </source>
</evidence>
<proteinExistence type="predicted"/>
<feature type="region of interest" description="Disordered" evidence="1">
    <location>
        <begin position="43"/>
        <end position="62"/>
    </location>
</feature>
<evidence type="ECO:0000313" key="2">
    <source>
        <dbReference type="EMBL" id="QLH48349.1"/>
    </source>
</evidence>
<dbReference type="Proteomes" id="UP000509684">
    <property type="component" value="Chromosome"/>
</dbReference>
<dbReference type="EMBL" id="CP058708">
    <property type="protein sequence ID" value="QLH48349.1"/>
    <property type="molecule type" value="Genomic_DNA"/>
</dbReference>
<gene>
    <name evidence="2" type="ORF">HWD57_17155</name>
</gene>
<protein>
    <submittedName>
        <fullName evidence="2">Uncharacterized protein</fullName>
    </submittedName>
</protein>
<dbReference type="AlphaFoldDB" id="A0A7D5NAP5"/>
<accession>A0A7D5NAP5</accession>
<name>A0A7D5NAP5_9PROT</name>